<evidence type="ECO:0000256" key="2">
    <source>
        <dbReference type="SAM" id="SignalP"/>
    </source>
</evidence>
<organism evidence="3 4">
    <name type="scientific">Nocardiopsis mangrovi</name>
    <dbReference type="NCBI Taxonomy" id="1179818"/>
    <lineage>
        <taxon>Bacteria</taxon>
        <taxon>Bacillati</taxon>
        <taxon>Actinomycetota</taxon>
        <taxon>Actinomycetes</taxon>
        <taxon>Streptosporangiales</taxon>
        <taxon>Nocardiopsidaceae</taxon>
        <taxon>Nocardiopsis</taxon>
    </lineage>
</organism>
<dbReference type="PROSITE" id="PS51257">
    <property type="entry name" value="PROKAR_LIPOPROTEIN"/>
    <property type="match status" value="1"/>
</dbReference>
<name>A0ABV9DSB2_9ACTN</name>
<feature type="region of interest" description="Disordered" evidence="1">
    <location>
        <begin position="25"/>
        <end position="67"/>
    </location>
</feature>
<feature type="compositionally biased region" description="Low complexity" evidence="1">
    <location>
        <begin position="33"/>
        <end position="43"/>
    </location>
</feature>
<evidence type="ECO:0000256" key="1">
    <source>
        <dbReference type="SAM" id="MobiDB-lite"/>
    </source>
</evidence>
<feature type="chain" id="PRO_5045888542" evidence="2">
    <location>
        <begin position="25"/>
        <end position="262"/>
    </location>
</feature>
<sequence>MAQKTLATVVLPFSLLLGGCTAPADDAPEAVADEPAPSAAESPGATVEGPPGRGGRGGPVDAERDGEPILRVGGVRTHAIGNDAVELATMDPAGSEPGAEGRSATVEWTPRLTLTFASAQRDGDDVTFRGEASYLHDEGGYTVHSQDFTVLVPNGLPATEGGGFADRFDAFTAEDSEVLAELSADDPTAEFAVTVAGIPPEDDGEGYEDGTYGRYVQYETPGEVWGYAVRPPQDYIPGRLCYIEGPHWHDVPLFEYTDVPCG</sequence>
<feature type="signal peptide" evidence="2">
    <location>
        <begin position="1"/>
        <end position="24"/>
    </location>
</feature>
<evidence type="ECO:0000313" key="4">
    <source>
        <dbReference type="Proteomes" id="UP001595923"/>
    </source>
</evidence>
<gene>
    <name evidence="3" type="ORF">ACFO4E_02335</name>
</gene>
<protein>
    <submittedName>
        <fullName evidence="3">Uncharacterized protein</fullName>
    </submittedName>
</protein>
<reference evidence="4" key="1">
    <citation type="journal article" date="2019" name="Int. J. Syst. Evol. Microbiol.">
        <title>The Global Catalogue of Microorganisms (GCM) 10K type strain sequencing project: providing services to taxonomists for standard genome sequencing and annotation.</title>
        <authorList>
            <consortium name="The Broad Institute Genomics Platform"/>
            <consortium name="The Broad Institute Genome Sequencing Center for Infectious Disease"/>
            <person name="Wu L."/>
            <person name="Ma J."/>
        </authorList>
    </citation>
    <scope>NUCLEOTIDE SEQUENCE [LARGE SCALE GENOMIC DNA]</scope>
    <source>
        <strain evidence="4">XZYJ18</strain>
    </source>
</reference>
<evidence type="ECO:0000313" key="3">
    <source>
        <dbReference type="EMBL" id="MFC4560689.1"/>
    </source>
</evidence>
<comment type="caution">
    <text evidence="3">The sequence shown here is derived from an EMBL/GenBank/DDBJ whole genome shotgun (WGS) entry which is preliminary data.</text>
</comment>
<dbReference type="Proteomes" id="UP001595923">
    <property type="component" value="Unassembled WGS sequence"/>
</dbReference>
<dbReference type="RefSeq" id="WP_378571061.1">
    <property type="nucleotide sequence ID" value="NZ_JBHSFQ010000002.1"/>
</dbReference>
<dbReference type="EMBL" id="JBHSFQ010000002">
    <property type="protein sequence ID" value="MFC4560689.1"/>
    <property type="molecule type" value="Genomic_DNA"/>
</dbReference>
<proteinExistence type="predicted"/>
<accession>A0ABV9DSB2</accession>
<keyword evidence="4" id="KW-1185">Reference proteome</keyword>
<keyword evidence="2" id="KW-0732">Signal</keyword>